<evidence type="ECO:0000313" key="4">
    <source>
        <dbReference type="Proteomes" id="UP000230729"/>
    </source>
</evidence>
<dbReference type="InterPro" id="IPR011060">
    <property type="entry name" value="RibuloseP-bd_barrel"/>
</dbReference>
<dbReference type="InterPro" id="IPR001754">
    <property type="entry name" value="OMPdeCOase_dom"/>
</dbReference>
<evidence type="ECO:0000259" key="2">
    <source>
        <dbReference type="SMART" id="SM00934"/>
    </source>
</evidence>
<dbReference type="PANTHER" id="PTHR35039">
    <property type="entry name" value="3-KETO-L-GULONATE-6-PHOSPHATE DECARBOXYLASE SGBH-RELATED"/>
    <property type="match status" value="1"/>
</dbReference>
<dbReference type="SUPFAM" id="SSF51366">
    <property type="entry name" value="Ribulose-phoshate binding barrel"/>
    <property type="match status" value="1"/>
</dbReference>
<dbReference type="GO" id="GO:0019854">
    <property type="term" value="P:L-ascorbic acid catabolic process"/>
    <property type="evidence" value="ECO:0007669"/>
    <property type="project" value="TreeGrafter"/>
</dbReference>
<dbReference type="Gene3D" id="3.20.20.70">
    <property type="entry name" value="Aldolase class I"/>
    <property type="match status" value="1"/>
</dbReference>
<dbReference type="Proteomes" id="UP000230729">
    <property type="component" value="Unassembled WGS sequence"/>
</dbReference>
<dbReference type="PANTHER" id="PTHR35039:SF3">
    <property type="entry name" value="3-KETO-L-GULONATE-6-PHOSPHATE DECARBOXYLASE SGBH-RELATED"/>
    <property type="match status" value="1"/>
</dbReference>
<protein>
    <recommendedName>
        <fullName evidence="2">Orotidine 5'-phosphate decarboxylase domain-containing protein</fullName>
    </recommendedName>
</protein>
<accession>A0A2G9ZK75</accession>
<organism evidence="3 4">
    <name type="scientific">Candidatus Falkowbacteria bacterium CG23_combo_of_CG06-09_8_20_14_all_49_15</name>
    <dbReference type="NCBI Taxonomy" id="1974572"/>
    <lineage>
        <taxon>Bacteria</taxon>
        <taxon>Candidatus Falkowiibacteriota</taxon>
    </lineage>
</organism>
<evidence type="ECO:0000313" key="3">
    <source>
        <dbReference type="EMBL" id="PIP33576.1"/>
    </source>
</evidence>
<dbReference type="InterPro" id="IPR013785">
    <property type="entry name" value="Aldolase_TIM"/>
</dbReference>
<dbReference type="GO" id="GO:0006207">
    <property type="term" value="P:'de novo' pyrimidine nucleobase biosynthetic process"/>
    <property type="evidence" value="ECO:0007669"/>
    <property type="project" value="InterPro"/>
</dbReference>
<dbReference type="GO" id="GO:0033982">
    <property type="term" value="F:3-dehydro-L-gulonate-6-phosphate decarboxylase activity"/>
    <property type="evidence" value="ECO:0007669"/>
    <property type="project" value="TreeGrafter"/>
</dbReference>
<proteinExistence type="predicted"/>
<dbReference type="GO" id="GO:0004590">
    <property type="term" value="F:orotidine-5'-phosphate decarboxylase activity"/>
    <property type="evidence" value="ECO:0007669"/>
    <property type="project" value="InterPro"/>
</dbReference>
<gene>
    <name evidence="3" type="ORF">COX22_03655</name>
</gene>
<dbReference type="EMBL" id="PCSD01000089">
    <property type="protein sequence ID" value="PIP33576.1"/>
    <property type="molecule type" value="Genomic_DNA"/>
</dbReference>
<evidence type="ECO:0000256" key="1">
    <source>
        <dbReference type="ARBA" id="ARBA00023239"/>
    </source>
</evidence>
<dbReference type="Pfam" id="PF00215">
    <property type="entry name" value="OMPdecase"/>
    <property type="match status" value="1"/>
</dbReference>
<comment type="caution">
    <text evidence="3">The sequence shown here is derived from an EMBL/GenBank/DDBJ whole genome shotgun (WGS) entry which is preliminary data.</text>
</comment>
<dbReference type="SMART" id="SM00934">
    <property type="entry name" value="OMPdecase"/>
    <property type="match status" value="1"/>
</dbReference>
<reference evidence="3 4" key="1">
    <citation type="submission" date="2017-09" db="EMBL/GenBank/DDBJ databases">
        <title>Depth-based differentiation of microbial function through sediment-hosted aquifers and enrichment of novel symbionts in the deep terrestrial subsurface.</title>
        <authorList>
            <person name="Probst A.J."/>
            <person name="Ladd B."/>
            <person name="Jarett J.K."/>
            <person name="Geller-Mcgrath D.E."/>
            <person name="Sieber C.M."/>
            <person name="Emerson J.B."/>
            <person name="Anantharaman K."/>
            <person name="Thomas B.C."/>
            <person name="Malmstrom R."/>
            <person name="Stieglmeier M."/>
            <person name="Klingl A."/>
            <person name="Woyke T."/>
            <person name="Ryan C.M."/>
            <person name="Banfield J.F."/>
        </authorList>
    </citation>
    <scope>NUCLEOTIDE SEQUENCE [LARGE SCALE GENOMIC DNA]</scope>
    <source>
        <strain evidence="3">CG23_combo_of_CG06-09_8_20_14_all_49_15</strain>
    </source>
</reference>
<name>A0A2G9ZK75_9BACT</name>
<sequence length="221" mass="24528">MLNPKDKYLQIAFNRSLPEVKTMIDLLPSSERIIIEAGTPLIKQYGQFGIAALKKWWIAKVGKSGYLVADLKCLDRGASEVEAARAAGANAATVLGLAPVETINAFIKECARAGLDAMVDMMNVRFPFEILGQLAVLPAVVILHLGADEREASRSKRLPHEQIHRLKGTYDRMLISVAGNETEREVRRAFFNDADIAVVWRSFYDTPDKTADLARAFLEQI</sequence>
<feature type="domain" description="Orotidine 5'-phosphate decarboxylase" evidence="2">
    <location>
        <begin position="8"/>
        <end position="216"/>
    </location>
</feature>
<dbReference type="AlphaFoldDB" id="A0A2G9ZK75"/>
<keyword evidence="1" id="KW-0456">Lyase</keyword>